<evidence type="ECO:0000313" key="1">
    <source>
        <dbReference type="EMBL" id="ENW02988.1"/>
    </source>
</evidence>
<dbReference type="HOGENOM" id="CLU_2857445_0_0_6"/>
<dbReference type="GeneID" id="29858257"/>
<dbReference type="RefSeq" id="WP_005063405.1">
    <property type="nucleotide sequence ID" value="NZ_KB849767.1"/>
</dbReference>
<organism evidence="1 2">
    <name type="scientific">Acinetobacter beijerinckii CIP 110307</name>
    <dbReference type="NCBI Taxonomy" id="1217648"/>
    <lineage>
        <taxon>Bacteria</taxon>
        <taxon>Pseudomonadati</taxon>
        <taxon>Pseudomonadota</taxon>
        <taxon>Gammaproteobacteria</taxon>
        <taxon>Moraxellales</taxon>
        <taxon>Moraxellaceae</taxon>
        <taxon>Acinetobacter</taxon>
    </lineage>
</organism>
<proteinExistence type="predicted"/>
<accession>N9DXP8</accession>
<protein>
    <submittedName>
        <fullName evidence="1">Uncharacterized protein</fullName>
    </submittedName>
</protein>
<gene>
    <name evidence="1" type="ORF">F933_03394</name>
</gene>
<comment type="caution">
    <text evidence="1">The sequence shown here is derived from an EMBL/GenBank/DDBJ whole genome shotgun (WGS) entry which is preliminary data.</text>
</comment>
<dbReference type="EMBL" id="APQL01000013">
    <property type="protein sequence ID" value="ENW02988.1"/>
    <property type="molecule type" value="Genomic_DNA"/>
</dbReference>
<evidence type="ECO:0000313" key="2">
    <source>
        <dbReference type="Proteomes" id="UP000017670"/>
    </source>
</evidence>
<name>N9DXP8_9GAMM</name>
<dbReference type="STRING" id="262668.GCA_000931715_00121"/>
<reference evidence="1 2" key="1">
    <citation type="submission" date="2013-02" db="EMBL/GenBank/DDBJ databases">
        <title>The Genome Sequence of Acinetobacter beijerinckii CIP 110307.</title>
        <authorList>
            <consortium name="The Broad Institute Genome Sequencing Platform"/>
            <consortium name="The Broad Institute Genome Sequencing Center for Infectious Disease"/>
            <person name="Cerqueira G."/>
            <person name="Feldgarden M."/>
            <person name="Courvalin P."/>
            <person name="Perichon B."/>
            <person name="Grillot-Courvalin C."/>
            <person name="Clermont D."/>
            <person name="Rocha E."/>
            <person name="Yoon E.-J."/>
            <person name="Nemec A."/>
            <person name="Walker B."/>
            <person name="Young S.K."/>
            <person name="Zeng Q."/>
            <person name="Gargeya S."/>
            <person name="Fitzgerald M."/>
            <person name="Haas B."/>
            <person name="Abouelleil A."/>
            <person name="Alvarado L."/>
            <person name="Arachchi H.M."/>
            <person name="Berlin A.M."/>
            <person name="Chapman S.B."/>
            <person name="Dewar J."/>
            <person name="Goldberg J."/>
            <person name="Griggs A."/>
            <person name="Gujja S."/>
            <person name="Hansen M."/>
            <person name="Howarth C."/>
            <person name="Imamovic A."/>
            <person name="Larimer J."/>
            <person name="McCowan C."/>
            <person name="Murphy C."/>
            <person name="Neiman D."/>
            <person name="Pearson M."/>
            <person name="Priest M."/>
            <person name="Roberts A."/>
            <person name="Saif S."/>
            <person name="Shea T."/>
            <person name="Sisk P."/>
            <person name="Sykes S."/>
            <person name="Wortman J."/>
            <person name="Nusbaum C."/>
            <person name="Birren B."/>
        </authorList>
    </citation>
    <scope>NUCLEOTIDE SEQUENCE [LARGE SCALE GENOMIC DNA]</scope>
    <source>
        <strain evidence="1 2">CIP 110307</strain>
    </source>
</reference>
<dbReference type="Proteomes" id="UP000017670">
    <property type="component" value="Unassembled WGS sequence"/>
</dbReference>
<dbReference type="PATRIC" id="fig|1217648.3.peg.3300"/>
<dbReference type="AlphaFoldDB" id="N9DXP8"/>
<keyword evidence="2" id="KW-1185">Reference proteome</keyword>
<sequence>MKTNTNQDLTGQMKNEFAPVELSLSGLIPKNYTEYRFFHCRMCGEKIDQKQESIINHSMLCTGY</sequence>